<feature type="domain" description="C2H2-type" evidence="7">
    <location>
        <begin position="313"/>
        <end position="340"/>
    </location>
</feature>
<keyword evidence="3 5" id="KW-0863">Zinc-finger</keyword>
<feature type="domain" description="C2H2-type" evidence="7">
    <location>
        <begin position="159"/>
        <end position="186"/>
    </location>
</feature>
<dbReference type="InterPro" id="IPR013087">
    <property type="entry name" value="Znf_C2H2_type"/>
</dbReference>
<dbReference type="PROSITE" id="PS50157">
    <property type="entry name" value="ZINC_FINGER_C2H2_2"/>
    <property type="match status" value="6"/>
</dbReference>
<accession>A0A835CU61</accession>
<dbReference type="SUPFAM" id="SSF57667">
    <property type="entry name" value="beta-beta-alpha zinc fingers"/>
    <property type="match status" value="3"/>
</dbReference>
<keyword evidence="2" id="KW-0677">Repeat</keyword>
<dbReference type="FunFam" id="3.30.160.60:FF:000340">
    <property type="entry name" value="zinc finger protein 473 isoform X1"/>
    <property type="match status" value="1"/>
</dbReference>
<evidence type="ECO:0000256" key="3">
    <source>
        <dbReference type="ARBA" id="ARBA00022771"/>
    </source>
</evidence>
<dbReference type="EMBL" id="JACMRX010000003">
    <property type="protein sequence ID" value="KAF7993005.1"/>
    <property type="molecule type" value="Genomic_DNA"/>
</dbReference>
<dbReference type="GO" id="GO:0005634">
    <property type="term" value="C:nucleus"/>
    <property type="evidence" value="ECO:0007669"/>
    <property type="project" value="TreeGrafter"/>
</dbReference>
<name>A0A835CU61_APHGI</name>
<evidence type="ECO:0000313" key="8">
    <source>
        <dbReference type="EMBL" id="KAF7993005.1"/>
    </source>
</evidence>
<feature type="domain" description="C2H2-type" evidence="7">
    <location>
        <begin position="485"/>
        <end position="513"/>
    </location>
</feature>
<dbReference type="SMART" id="SM00355">
    <property type="entry name" value="ZnF_C2H2"/>
    <property type="match status" value="8"/>
</dbReference>
<feature type="domain" description="C2H2-type" evidence="7">
    <location>
        <begin position="261"/>
        <end position="290"/>
    </location>
</feature>
<keyword evidence="9" id="KW-1185">Reference proteome</keyword>
<comment type="caution">
    <text evidence="8">The sequence shown here is derived from an EMBL/GenBank/DDBJ whole genome shotgun (WGS) entry which is preliminary data.</text>
</comment>
<evidence type="ECO:0000256" key="2">
    <source>
        <dbReference type="ARBA" id="ARBA00022737"/>
    </source>
</evidence>
<feature type="domain" description="C2H2-type" evidence="7">
    <location>
        <begin position="342"/>
        <end position="373"/>
    </location>
</feature>
<feature type="region of interest" description="Disordered" evidence="6">
    <location>
        <begin position="510"/>
        <end position="532"/>
    </location>
</feature>
<evidence type="ECO:0000256" key="6">
    <source>
        <dbReference type="SAM" id="MobiDB-lite"/>
    </source>
</evidence>
<feature type="compositionally biased region" description="Basic and acidic residues" evidence="6">
    <location>
        <begin position="516"/>
        <end position="526"/>
    </location>
</feature>
<evidence type="ECO:0000256" key="1">
    <source>
        <dbReference type="ARBA" id="ARBA00022723"/>
    </source>
</evidence>
<evidence type="ECO:0000313" key="9">
    <source>
        <dbReference type="Proteomes" id="UP000639338"/>
    </source>
</evidence>
<protein>
    <recommendedName>
        <fullName evidence="7">C2H2-type domain-containing protein</fullName>
    </recommendedName>
</protein>
<gene>
    <name evidence="8" type="ORF">HCN44_005786</name>
</gene>
<dbReference type="GO" id="GO:0008270">
    <property type="term" value="F:zinc ion binding"/>
    <property type="evidence" value="ECO:0007669"/>
    <property type="project" value="UniProtKB-KW"/>
</dbReference>
<dbReference type="InterPro" id="IPR036236">
    <property type="entry name" value="Znf_C2H2_sf"/>
</dbReference>
<organism evidence="8 9">
    <name type="scientific">Aphidius gifuensis</name>
    <name type="common">Parasitoid wasp</name>
    <dbReference type="NCBI Taxonomy" id="684658"/>
    <lineage>
        <taxon>Eukaryota</taxon>
        <taxon>Metazoa</taxon>
        <taxon>Ecdysozoa</taxon>
        <taxon>Arthropoda</taxon>
        <taxon>Hexapoda</taxon>
        <taxon>Insecta</taxon>
        <taxon>Pterygota</taxon>
        <taxon>Neoptera</taxon>
        <taxon>Endopterygota</taxon>
        <taxon>Hymenoptera</taxon>
        <taxon>Apocrita</taxon>
        <taxon>Ichneumonoidea</taxon>
        <taxon>Braconidae</taxon>
        <taxon>Aphidiinae</taxon>
        <taxon>Aphidius</taxon>
    </lineage>
</organism>
<dbReference type="AlphaFoldDB" id="A0A835CU61"/>
<dbReference type="Gene3D" id="3.30.160.60">
    <property type="entry name" value="Classic Zinc Finger"/>
    <property type="match status" value="3"/>
</dbReference>
<dbReference type="GO" id="GO:0000981">
    <property type="term" value="F:DNA-binding transcription factor activity, RNA polymerase II-specific"/>
    <property type="evidence" value="ECO:0007669"/>
    <property type="project" value="TreeGrafter"/>
</dbReference>
<evidence type="ECO:0000256" key="4">
    <source>
        <dbReference type="ARBA" id="ARBA00022833"/>
    </source>
</evidence>
<proteinExistence type="predicted"/>
<sequence length="532" mass="62496">MSGIKWAAAWQRWSVPSIMWRSGGGLSKNFIGTSPTNPDGFNCPTCGRVYKLKSSLRNHQKWECNREPAFACNYCAYRAKQKMHIARHMERFFARIGWTGETNRRRNYNNINNNINNNNEDIVPEPLTPQRRARLHCPTRHNNRNNNRQLTISTHEKRHDCSRCGKSYKNAYILRRHILYECGKLPSFNCSQCSFSSKYERNLKAHINHRHVMTKQQPNSTLNQRTSFDQQYYNDSQPSISYQQLEQQLPQITSVISRGNYHCQKCGKFYDIRQSLLSHIRRECEVSRKYTYGDNSIDVKPSGGRNKPMWRPFTCQTCGKSYSRRDTLRRHQVYECGKAPKYHCLPCRKGFKQKSNFQRHNVNVHGSHADERNQLSRLHHGRVMNQPKPYPCSKCNRSYRSKDEDDGFLQIKEEPCQCTECLEFNVSTLWNIQEKPIKRRYKRRGGKKKTKKPKSTIVEITCLPKEKKKKRGPYKKRSSGPPEGYQCPICGNLFTYQWVLNNHLNVSHKKSSSFRQPKDELLEPKCEPMSPL</sequence>
<dbReference type="PANTHER" id="PTHR24409:SF295">
    <property type="entry name" value="AZ2-RELATED"/>
    <property type="match status" value="1"/>
</dbReference>
<keyword evidence="1" id="KW-0479">Metal-binding</keyword>
<dbReference type="Proteomes" id="UP000639338">
    <property type="component" value="Unassembled WGS sequence"/>
</dbReference>
<evidence type="ECO:0000259" key="7">
    <source>
        <dbReference type="PROSITE" id="PS50157"/>
    </source>
</evidence>
<feature type="domain" description="C2H2-type" evidence="7">
    <location>
        <begin position="41"/>
        <end position="68"/>
    </location>
</feature>
<keyword evidence="4" id="KW-0862">Zinc</keyword>
<evidence type="ECO:0000256" key="5">
    <source>
        <dbReference type="PROSITE-ProRule" id="PRU00042"/>
    </source>
</evidence>
<reference evidence="8 9" key="1">
    <citation type="submission" date="2020-08" db="EMBL/GenBank/DDBJ databases">
        <title>Aphidius gifuensis genome sequencing and assembly.</title>
        <authorList>
            <person name="Du Z."/>
        </authorList>
    </citation>
    <scope>NUCLEOTIDE SEQUENCE [LARGE SCALE GENOMIC DNA]</scope>
    <source>
        <strain evidence="8">YNYX2018</strain>
        <tissue evidence="8">Adults</tissue>
    </source>
</reference>
<dbReference type="Pfam" id="PF00096">
    <property type="entry name" value="zf-C2H2"/>
    <property type="match status" value="3"/>
</dbReference>
<dbReference type="PROSITE" id="PS00028">
    <property type="entry name" value="ZINC_FINGER_C2H2_1"/>
    <property type="match status" value="2"/>
</dbReference>
<dbReference type="OrthoDB" id="10004641at2759"/>
<dbReference type="GO" id="GO:0000977">
    <property type="term" value="F:RNA polymerase II transcription regulatory region sequence-specific DNA binding"/>
    <property type="evidence" value="ECO:0007669"/>
    <property type="project" value="TreeGrafter"/>
</dbReference>
<dbReference type="PANTHER" id="PTHR24409">
    <property type="entry name" value="ZINC FINGER PROTEIN 142"/>
    <property type="match status" value="1"/>
</dbReference>